<feature type="repeat" description="TNFR-Cys" evidence="1">
    <location>
        <begin position="48"/>
        <end position="88"/>
    </location>
</feature>
<dbReference type="InParanoid" id="A0A672V4S4"/>
<feature type="repeat" description="TNFR-Cys" evidence="1">
    <location>
        <begin position="89"/>
        <end position="131"/>
    </location>
</feature>
<dbReference type="InterPro" id="IPR001368">
    <property type="entry name" value="TNFR/NGFR_Cys_rich_reg"/>
</dbReference>
<feature type="domain" description="TNFR-Cys" evidence="2">
    <location>
        <begin position="89"/>
        <end position="131"/>
    </location>
</feature>
<comment type="caution">
    <text evidence="1">Lacks conserved residue(s) required for the propagation of feature annotation.</text>
</comment>
<name>A0A672V4S4_STRHB</name>
<dbReference type="PROSITE" id="PS00652">
    <property type="entry name" value="TNFR_NGFR_1"/>
    <property type="match status" value="1"/>
</dbReference>
<feature type="disulfide bond" evidence="1">
    <location>
        <begin position="67"/>
        <end position="80"/>
    </location>
</feature>
<dbReference type="OMA" id="ECHACSE"/>
<dbReference type="SUPFAM" id="SSF57586">
    <property type="entry name" value="TNF receptor-like"/>
    <property type="match status" value="2"/>
</dbReference>
<reference evidence="3" key="2">
    <citation type="submission" date="2025-08" db="UniProtKB">
        <authorList>
            <consortium name="Ensembl"/>
        </authorList>
    </citation>
    <scope>IDENTIFICATION</scope>
</reference>
<evidence type="ECO:0000313" key="3">
    <source>
        <dbReference type="Ensembl" id="ENSSHBP00005022340.1"/>
    </source>
</evidence>
<feature type="disulfide bond" evidence="1">
    <location>
        <begin position="49"/>
        <end position="64"/>
    </location>
</feature>
<dbReference type="SMART" id="SM00208">
    <property type="entry name" value="TNFR"/>
    <property type="match status" value="2"/>
</dbReference>
<protein>
    <recommendedName>
        <fullName evidence="2">TNFR-Cys domain-containing protein</fullName>
    </recommendedName>
</protein>
<reference evidence="3 4" key="1">
    <citation type="submission" date="2019-11" db="EMBL/GenBank/DDBJ databases">
        <title>Strigops habroptila (kakapo) genome, bStrHab1, primary haplotype, v2.</title>
        <authorList>
            <person name="Jarvis E.D."/>
            <person name="Howard J."/>
            <person name="Rhie A."/>
            <person name="Phillippy A."/>
            <person name="Korlach J."/>
            <person name="Digby A."/>
            <person name="Iorns D."/>
            <person name="Eason D."/>
            <person name="Robertson B."/>
            <person name="Raemaekers T."/>
            <person name="Howe K."/>
            <person name="Lewin H."/>
            <person name="Damas J."/>
            <person name="Hastie A."/>
            <person name="Tracey A."/>
            <person name="Chow W."/>
            <person name="Fedrigo O."/>
        </authorList>
    </citation>
    <scope>NUCLEOTIDE SEQUENCE [LARGE SCALE GENOMIC DNA]</scope>
</reference>
<evidence type="ECO:0000256" key="1">
    <source>
        <dbReference type="PROSITE-ProRule" id="PRU00206"/>
    </source>
</evidence>
<organism evidence="3 4">
    <name type="scientific">Strigops habroptila</name>
    <name type="common">Kakapo</name>
    <dbReference type="NCBI Taxonomy" id="2489341"/>
    <lineage>
        <taxon>Eukaryota</taxon>
        <taxon>Metazoa</taxon>
        <taxon>Chordata</taxon>
        <taxon>Craniata</taxon>
        <taxon>Vertebrata</taxon>
        <taxon>Euteleostomi</taxon>
        <taxon>Archelosauria</taxon>
        <taxon>Archosauria</taxon>
        <taxon>Dinosauria</taxon>
        <taxon>Saurischia</taxon>
        <taxon>Theropoda</taxon>
        <taxon>Coelurosauria</taxon>
        <taxon>Aves</taxon>
        <taxon>Neognathae</taxon>
        <taxon>Neoaves</taxon>
        <taxon>Telluraves</taxon>
        <taxon>Australaves</taxon>
        <taxon>Psittaciformes</taxon>
        <taxon>Psittacidae</taxon>
        <taxon>Strigops</taxon>
    </lineage>
</organism>
<feature type="domain" description="TNFR-Cys" evidence="2">
    <location>
        <begin position="48"/>
        <end position="88"/>
    </location>
</feature>
<dbReference type="Gene3D" id="2.10.50.10">
    <property type="entry name" value="Tumor Necrosis Factor Receptor, subunit A, domain 2"/>
    <property type="match status" value="2"/>
</dbReference>
<evidence type="ECO:0000313" key="4">
    <source>
        <dbReference type="Proteomes" id="UP000472266"/>
    </source>
</evidence>
<accession>A0A672V4S4</accession>
<sequence length="150" mass="15966">SRHRDGAMAPAACVPRGASRKLGKAQRRGCYGAFPATHSHGNDSICTACPAGTFLSQPNTLTKCQACYECDHQSDVLTNCSATSNVVCGCESGHFRQCHNSACSEFSCQQCEPCAGRLVQRSCSEAQDTVCGGCKPDFYAEGSECRPCHM</sequence>
<dbReference type="AlphaFoldDB" id="A0A672V4S4"/>
<keyword evidence="4" id="KW-1185">Reference proteome</keyword>
<keyword evidence="1" id="KW-1015">Disulfide bond</keyword>
<proteinExistence type="predicted"/>
<evidence type="ECO:0000259" key="2">
    <source>
        <dbReference type="PROSITE" id="PS50050"/>
    </source>
</evidence>
<dbReference type="GO" id="GO:0005886">
    <property type="term" value="C:plasma membrane"/>
    <property type="evidence" value="ECO:0007669"/>
    <property type="project" value="TreeGrafter"/>
</dbReference>
<feature type="disulfide bond" evidence="1">
    <location>
        <begin position="70"/>
        <end position="88"/>
    </location>
</feature>
<dbReference type="GeneTree" id="ENSGT00960000190387"/>
<dbReference type="PROSITE" id="PS50050">
    <property type="entry name" value="TNFR_NGFR_2"/>
    <property type="match status" value="2"/>
</dbReference>
<dbReference type="Pfam" id="PF00020">
    <property type="entry name" value="TNFR_c6"/>
    <property type="match status" value="1"/>
</dbReference>
<dbReference type="Ensembl" id="ENSSHBT00005026606.1">
    <property type="protein sequence ID" value="ENSSHBP00005022340.1"/>
    <property type="gene ID" value="ENSSHBG00005018835.1"/>
</dbReference>
<dbReference type="PANTHER" id="PTHR47220">
    <property type="entry name" value="TUMOR NECROSIS FACTOR RECEPTOR SUPERFAMILY MEMBER 25"/>
    <property type="match status" value="1"/>
</dbReference>
<dbReference type="PANTHER" id="PTHR47220:SF1">
    <property type="entry name" value="TUMOR NECROSIS FACTOR RECEPTOR SUPERFAMILY MEMBER 25"/>
    <property type="match status" value="1"/>
</dbReference>
<dbReference type="Proteomes" id="UP000472266">
    <property type="component" value="Chromosome 19"/>
</dbReference>
<reference evidence="3" key="3">
    <citation type="submission" date="2025-09" db="UniProtKB">
        <authorList>
            <consortium name="Ensembl"/>
        </authorList>
    </citation>
    <scope>IDENTIFICATION</scope>
</reference>
<dbReference type="InterPro" id="IPR022329">
    <property type="entry name" value="TNFR_25"/>
</dbReference>